<keyword evidence="3" id="KW-0418">Kinase</keyword>
<accession>X1IS71</accession>
<comment type="caution">
    <text evidence="4">The sequence shown here is derived from an EMBL/GenBank/DDBJ whole genome shotgun (WGS) entry which is preliminary data.</text>
</comment>
<proteinExistence type="predicted"/>
<dbReference type="AlphaFoldDB" id="X1IS71"/>
<sequence>CDNDGTKLIQRLDDSPEVVANRLKAYHQQTEPVVDYYRNNNTVYDIDANKDADEVTALLFKNLDTLVKAQGEI</sequence>
<evidence type="ECO:0000256" key="1">
    <source>
        <dbReference type="ARBA" id="ARBA00022679"/>
    </source>
</evidence>
<dbReference type="InterPro" id="IPR027417">
    <property type="entry name" value="P-loop_NTPase"/>
</dbReference>
<evidence type="ECO:0000256" key="3">
    <source>
        <dbReference type="ARBA" id="ARBA00022777"/>
    </source>
</evidence>
<name>X1IS71_9ZZZZ</name>
<dbReference type="PRINTS" id="PR00094">
    <property type="entry name" value="ADENYLTKNASE"/>
</dbReference>
<dbReference type="InterPro" id="IPR000850">
    <property type="entry name" value="Adenylat/UMP-CMP_kin"/>
</dbReference>
<dbReference type="EMBL" id="BARU01022775">
    <property type="protein sequence ID" value="GAH60388.1"/>
    <property type="molecule type" value="Genomic_DNA"/>
</dbReference>
<feature type="non-terminal residue" evidence="4">
    <location>
        <position position="1"/>
    </location>
</feature>
<dbReference type="GO" id="GO:0006139">
    <property type="term" value="P:nucleobase-containing compound metabolic process"/>
    <property type="evidence" value="ECO:0007669"/>
    <property type="project" value="InterPro"/>
</dbReference>
<keyword evidence="2" id="KW-0547">Nucleotide-binding</keyword>
<protein>
    <recommendedName>
        <fullName evidence="5">Adenylate kinase</fullName>
    </recommendedName>
</protein>
<gene>
    <name evidence="4" type="ORF">S03H2_37051</name>
</gene>
<dbReference type="GO" id="GO:0005524">
    <property type="term" value="F:ATP binding"/>
    <property type="evidence" value="ECO:0007669"/>
    <property type="project" value="InterPro"/>
</dbReference>
<evidence type="ECO:0000256" key="2">
    <source>
        <dbReference type="ARBA" id="ARBA00022741"/>
    </source>
</evidence>
<evidence type="ECO:0008006" key="5">
    <source>
        <dbReference type="Google" id="ProtNLM"/>
    </source>
</evidence>
<organism evidence="4">
    <name type="scientific">marine sediment metagenome</name>
    <dbReference type="NCBI Taxonomy" id="412755"/>
    <lineage>
        <taxon>unclassified sequences</taxon>
        <taxon>metagenomes</taxon>
        <taxon>ecological metagenomes</taxon>
    </lineage>
</organism>
<keyword evidence="1" id="KW-0808">Transferase</keyword>
<dbReference type="SUPFAM" id="SSF52540">
    <property type="entry name" value="P-loop containing nucleoside triphosphate hydrolases"/>
    <property type="match status" value="1"/>
</dbReference>
<dbReference type="GO" id="GO:0019205">
    <property type="term" value="F:nucleobase-containing compound kinase activity"/>
    <property type="evidence" value="ECO:0007669"/>
    <property type="project" value="InterPro"/>
</dbReference>
<evidence type="ECO:0000313" key="4">
    <source>
        <dbReference type="EMBL" id="GAH60388.1"/>
    </source>
</evidence>
<dbReference type="Pfam" id="PF00406">
    <property type="entry name" value="ADK"/>
    <property type="match status" value="1"/>
</dbReference>
<dbReference type="Gene3D" id="3.40.50.300">
    <property type="entry name" value="P-loop containing nucleotide triphosphate hydrolases"/>
    <property type="match status" value="1"/>
</dbReference>
<reference evidence="4" key="1">
    <citation type="journal article" date="2014" name="Front. Microbiol.">
        <title>High frequency of phylogenetically diverse reductive dehalogenase-homologous genes in deep subseafloor sedimentary metagenomes.</title>
        <authorList>
            <person name="Kawai M."/>
            <person name="Futagami T."/>
            <person name="Toyoda A."/>
            <person name="Takaki Y."/>
            <person name="Nishi S."/>
            <person name="Hori S."/>
            <person name="Arai W."/>
            <person name="Tsubouchi T."/>
            <person name="Morono Y."/>
            <person name="Uchiyama I."/>
            <person name="Ito T."/>
            <person name="Fujiyama A."/>
            <person name="Inagaki F."/>
            <person name="Takami H."/>
        </authorList>
    </citation>
    <scope>NUCLEOTIDE SEQUENCE</scope>
    <source>
        <strain evidence="4">Expedition CK06-06</strain>
    </source>
</reference>